<reference evidence="1 2" key="1">
    <citation type="submission" date="2017-03" db="EMBL/GenBank/DDBJ databases">
        <authorList>
            <person name="Afonso C.L."/>
            <person name="Miller P.J."/>
            <person name="Scott M.A."/>
            <person name="Spackman E."/>
            <person name="Goraichik I."/>
            <person name="Dimitrov K.M."/>
            <person name="Suarez D.L."/>
            <person name="Swayne D.E."/>
        </authorList>
    </citation>
    <scope>NUCLEOTIDE SEQUENCE [LARGE SCALE GENOMIC DNA]</scope>
    <source>
        <strain evidence="1 2">CECT 7023</strain>
    </source>
</reference>
<dbReference type="AlphaFoldDB" id="A0A1Y5T0R3"/>
<gene>
    <name evidence="1" type="ORF">ROA7023_02124</name>
</gene>
<protein>
    <submittedName>
        <fullName evidence="1">Uncharacterized protein</fullName>
    </submittedName>
</protein>
<dbReference type="RefSeq" id="WP_085878993.1">
    <property type="nucleotide sequence ID" value="NZ_FWFZ01000009.1"/>
</dbReference>
<sequence length="211" mass="24068">MDLVERTGEKPVFSNLSMSIEERGGEFRLRSVVVNEGDARIQIAFNEPRPLKTTLRGRVLQDVTRYLESVDRPTGIWSFTGDRVVMQDLILSDPRLVVSQSLTDDAVRVFVLRFQRFFGQVTGMFDETVSIANPLRSQLDDLAFRTIESAIMPLFNISKFLESRSADVRDMPVGKLTEMLGDLQKKITNLHLHYLVLSQHLSGRPESRRRG</sequence>
<accession>A0A1Y5T0R3</accession>
<dbReference type="OrthoDB" id="7860874at2"/>
<dbReference type="EMBL" id="FWFZ01000009">
    <property type="protein sequence ID" value="SLN49440.1"/>
    <property type="molecule type" value="Genomic_DNA"/>
</dbReference>
<organism evidence="1 2">
    <name type="scientific">Roseisalinus antarcticus</name>
    <dbReference type="NCBI Taxonomy" id="254357"/>
    <lineage>
        <taxon>Bacteria</taxon>
        <taxon>Pseudomonadati</taxon>
        <taxon>Pseudomonadota</taxon>
        <taxon>Alphaproteobacteria</taxon>
        <taxon>Rhodobacterales</taxon>
        <taxon>Roseobacteraceae</taxon>
        <taxon>Roseisalinus</taxon>
    </lineage>
</organism>
<name>A0A1Y5T0R3_9RHOB</name>
<keyword evidence="2" id="KW-1185">Reference proteome</keyword>
<dbReference type="Proteomes" id="UP000193900">
    <property type="component" value="Unassembled WGS sequence"/>
</dbReference>
<evidence type="ECO:0000313" key="1">
    <source>
        <dbReference type="EMBL" id="SLN49440.1"/>
    </source>
</evidence>
<evidence type="ECO:0000313" key="2">
    <source>
        <dbReference type="Proteomes" id="UP000193900"/>
    </source>
</evidence>
<proteinExistence type="predicted"/>